<evidence type="ECO:0000313" key="2">
    <source>
        <dbReference type="EMBL" id="VEG74888.1"/>
    </source>
</evidence>
<dbReference type="Pfam" id="PF13602">
    <property type="entry name" value="ADH_zinc_N_2"/>
    <property type="match status" value="1"/>
</dbReference>
<dbReference type="InterPro" id="IPR002364">
    <property type="entry name" value="Quin_OxRdtase/zeta-crystal_CS"/>
</dbReference>
<dbReference type="EMBL" id="LR134363">
    <property type="protein sequence ID" value="VEG74888.1"/>
    <property type="molecule type" value="Genomic_DNA"/>
</dbReference>
<dbReference type="GO" id="GO:0047879">
    <property type="term" value="F:erythronolide synthase activity"/>
    <property type="evidence" value="ECO:0007669"/>
    <property type="project" value="UniProtKB-EC"/>
</dbReference>
<dbReference type="KEGG" id="asla:NCTC11923_01537"/>
<dbReference type="AlphaFoldDB" id="A0A448KD77"/>
<dbReference type="RefSeq" id="WP_026426790.1">
    <property type="nucleotide sequence ID" value="NZ_CBCRWE010000002.1"/>
</dbReference>
<dbReference type="STRING" id="1278298.GCA_000428685_01646"/>
<proteinExistence type="predicted"/>
<dbReference type="EC" id="2.3.1.94" evidence="2"/>
<keyword evidence="2" id="KW-0012">Acyltransferase</keyword>
<dbReference type="GO" id="GO:0008270">
    <property type="term" value="F:zinc ion binding"/>
    <property type="evidence" value="ECO:0007669"/>
    <property type="project" value="InterPro"/>
</dbReference>
<protein>
    <submittedName>
        <fullName evidence="2">Erythronolide synthase, modules 3 and 4</fullName>
        <ecNumber evidence="2">2.3.1.94</ecNumber>
    </submittedName>
</protein>
<dbReference type="Gene3D" id="3.40.50.720">
    <property type="entry name" value="NAD(P)-binding Rossmann-like Domain"/>
    <property type="match status" value="1"/>
</dbReference>
<dbReference type="Gene3D" id="3.90.180.10">
    <property type="entry name" value="Medium-chain alcohol dehydrogenases, catalytic domain"/>
    <property type="match status" value="1"/>
</dbReference>
<dbReference type="Proteomes" id="UP000276899">
    <property type="component" value="Chromosome"/>
</dbReference>
<dbReference type="PANTHER" id="PTHR43677:SF4">
    <property type="entry name" value="QUINONE OXIDOREDUCTASE-LIKE PROTEIN 2"/>
    <property type="match status" value="1"/>
</dbReference>
<keyword evidence="2" id="KW-0808">Transferase</keyword>
<dbReference type="PANTHER" id="PTHR43677">
    <property type="entry name" value="SHORT-CHAIN DEHYDROGENASE/REDUCTASE"/>
    <property type="match status" value="1"/>
</dbReference>
<gene>
    <name evidence="2" type="primary">eryA</name>
    <name evidence="2" type="ORF">NCTC11923_01537</name>
</gene>
<keyword evidence="3" id="KW-1185">Reference proteome</keyword>
<dbReference type="SUPFAM" id="SSF50129">
    <property type="entry name" value="GroES-like"/>
    <property type="match status" value="1"/>
</dbReference>
<dbReference type="PROSITE" id="PS01162">
    <property type="entry name" value="QOR_ZETA_CRYSTAL"/>
    <property type="match status" value="1"/>
</dbReference>
<feature type="domain" description="Enoyl reductase (ER)" evidence="1">
    <location>
        <begin position="11"/>
        <end position="316"/>
    </location>
</feature>
<dbReference type="InterPro" id="IPR020843">
    <property type="entry name" value="ER"/>
</dbReference>
<reference evidence="2 3" key="1">
    <citation type="submission" date="2018-12" db="EMBL/GenBank/DDBJ databases">
        <authorList>
            <consortium name="Pathogen Informatics"/>
        </authorList>
    </citation>
    <scope>NUCLEOTIDE SEQUENCE [LARGE SCALE GENOMIC DNA]</scope>
    <source>
        <strain evidence="2 3">NCTC11923</strain>
    </source>
</reference>
<dbReference type="InterPro" id="IPR013154">
    <property type="entry name" value="ADH-like_N"/>
</dbReference>
<dbReference type="SUPFAM" id="SSF51735">
    <property type="entry name" value="NAD(P)-binding Rossmann-fold domains"/>
    <property type="match status" value="1"/>
</dbReference>
<dbReference type="InterPro" id="IPR011032">
    <property type="entry name" value="GroES-like_sf"/>
</dbReference>
<evidence type="ECO:0000259" key="1">
    <source>
        <dbReference type="SMART" id="SM00829"/>
    </source>
</evidence>
<sequence length="322" mass="33108">MKAMQIVSFDGAEGMRYQEAPLPEPSAGQVSIDAQYSGVGYIEALLAEGFLQRELPWTPGLEVAGTIREVGPGVTGLEPGQVVAALIMGGGGYGQVVVTGADLVAPLPDGLDPALASVVPANTTTALIALEHVAHMRAGEHVLVHAAAGGLGSQMGQVARLLGAERVVGVTRSPAKRQAVLDLGYDEAWLPEELDSAEGGQFDVVADPVSGPGRLRSLDLLRVGGRLLALGDAARGGDQLINSTSLWLRGAGVIGFNLGALTAADPALVGQYLRRAVGLVASGEVGIHISERAPIQEAPRVIAALRQGSTIGKTVLVHEPRS</sequence>
<dbReference type="GO" id="GO:0016491">
    <property type="term" value="F:oxidoreductase activity"/>
    <property type="evidence" value="ECO:0007669"/>
    <property type="project" value="InterPro"/>
</dbReference>
<name>A0A448KD77_9ACTO</name>
<accession>A0A448KD77</accession>
<evidence type="ECO:0000313" key="3">
    <source>
        <dbReference type="Proteomes" id="UP000276899"/>
    </source>
</evidence>
<dbReference type="Pfam" id="PF08240">
    <property type="entry name" value="ADH_N"/>
    <property type="match status" value="1"/>
</dbReference>
<dbReference type="InterPro" id="IPR051397">
    <property type="entry name" value="Zn-ADH-like_protein"/>
</dbReference>
<organism evidence="2 3">
    <name type="scientific">Actinomyces slackii</name>
    <dbReference type="NCBI Taxonomy" id="52774"/>
    <lineage>
        <taxon>Bacteria</taxon>
        <taxon>Bacillati</taxon>
        <taxon>Actinomycetota</taxon>
        <taxon>Actinomycetes</taxon>
        <taxon>Actinomycetales</taxon>
        <taxon>Actinomycetaceae</taxon>
        <taxon>Actinomyces</taxon>
    </lineage>
</organism>
<dbReference type="InterPro" id="IPR036291">
    <property type="entry name" value="NAD(P)-bd_dom_sf"/>
</dbReference>
<dbReference type="SMART" id="SM00829">
    <property type="entry name" value="PKS_ER"/>
    <property type="match status" value="1"/>
</dbReference>